<evidence type="ECO:0000313" key="1">
    <source>
        <dbReference type="EMBL" id="CAG8403038.1"/>
    </source>
</evidence>
<comment type="caution">
    <text evidence="1">The sequence shown here is derived from an EMBL/GenBank/DDBJ whole genome shotgun (WGS) entry which is preliminary data.</text>
</comment>
<dbReference type="AlphaFoldDB" id="A0A9W4JNH2"/>
<gene>
    <name evidence="1" type="ORF">PSALAMII_LOCUS7893</name>
</gene>
<reference evidence="1" key="1">
    <citation type="submission" date="2021-07" db="EMBL/GenBank/DDBJ databases">
        <authorList>
            <person name="Branca A.L. A."/>
        </authorList>
    </citation>
    <scope>NUCLEOTIDE SEQUENCE</scope>
</reference>
<name>A0A9W4JNH2_9EURO</name>
<accession>A0A9W4JNH2</accession>
<evidence type="ECO:0000313" key="2">
    <source>
        <dbReference type="Proteomes" id="UP001152592"/>
    </source>
</evidence>
<protein>
    <recommendedName>
        <fullName evidence="3">F-box domain-containing protein</fullName>
    </recommendedName>
</protein>
<proteinExistence type="predicted"/>
<organism evidence="1 2">
    <name type="scientific">Penicillium salamii</name>
    <dbReference type="NCBI Taxonomy" id="1612424"/>
    <lineage>
        <taxon>Eukaryota</taxon>
        <taxon>Fungi</taxon>
        <taxon>Dikarya</taxon>
        <taxon>Ascomycota</taxon>
        <taxon>Pezizomycotina</taxon>
        <taxon>Eurotiomycetes</taxon>
        <taxon>Eurotiomycetidae</taxon>
        <taxon>Eurotiales</taxon>
        <taxon>Aspergillaceae</taxon>
        <taxon>Penicillium</taxon>
    </lineage>
</organism>
<dbReference type="OrthoDB" id="15954at2759"/>
<dbReference type="Proteomes" id="UP001152592">
    <property type="component" value="Unassembled WGS sequence"/>
</dbReference>
<dbReference type="EMBL" id="CAJVPD010000257">
    <property type="protein sequence ID" value="CAG8403038.1"/>
    <property type="molecule type" value="Genomic_DNA"/>
</dbReference>
<sequence length="393" mass="45894">MTTLAELPPELLLILSDFLPLVDLCCFSVCNRRHYCLLSWKMNPRLPLTPNQKLLVSTRLARDTPSYFTCTRCKLLHRYDGSESFGLSGYARERTCRLPCVQPHPSPKTWFSTTDTLVFHRSNSICIKELSFLHLHLAMRRFYYGPGCGISTDSLSHTQVFEHSVRATANKVTWLFSREAQICTEPLGLYLRLQDILLSPEWRDLINMVDGNMNPLAICTHDNMLVRQAVIHLLWSFENKEKDISNDLGFKVFCYVCNTICEIEFCEIDGKKALVKTKWLNLGPGLDERDMRWKTHTNSYYETIFYLGFDRDYPVDEQCPKTRFEKTATQSLEDLRHRNISYLKDKQYEKVMRYAWGRGTWYDPFREPSTNTVANFGRSLQAFFGWFPNPAFN</sequence>
<evidence type="ECO:0008006" key="3">
    <source>
        <dbReference type="Google" id="ProtNLM"/>
    </source>
</evidence>